<dbReference type="GeneID" id="30200949"/>
<dbReference type="InterPro" id="IPR017455">
    <property type="entry name" value="Znf_FYVE-rel"/>
</dbReference>
<dbReference type="GO" id="GO:0031901">
    <property type="term" value="C:early endosome membrane"/>
    <property type="evidence" value="ECO:0007669"/>
    <property type="project" value="TreeGrafter"/>
</dbReference>
<evidence type="ECO:0000256" key="4">
    <source>
        <dbReference type="PROSITE-ProRule" id="PRU00091"/>
    </source>
</evidence>
<dbReference type="Pfam" id="PF01363">
    <property type="entry name" value="FYVE"/>
    <property type="match status" value="1"/>
</dbReference>
<dbReference type="OrthoDB" id="10018316at2759"/>
<dbReference type="Proteomes" id="UP000094112">
    <property type="component" value="Unassembled WGS sequence"/>
</dbReference>
<dbReference type="InterPro" id="IPR000306">
    <property type="entry name" value="Znf_FYVE"/>
</dbReference>
<feature type="region of interest" description="Disordered" evidence="5">
    <location>
        <begin position="17"/>
        <end position="77"/>
    </location>
</feature>
<proteinExistence type="predicted"/>
<dbReference type="GO" id="GO:0008270">
    <property type="term" value="F:zinc ion binding"/>
    <property type="evidence" value="ECO:0007669"/>
    <property type="project" value="UniProtKB-KW"/>
</dbReference>
<accession>A0A1E3NYG9</accession>
<feature type="compositionally biased region" description="Polar residues" evidence="5">
    <location>
        <begin position="232"/>
        <end position="244"/>
    </location>
</feature>
<dbReference type="EMBL" id="KV454212">
    <property type="protein sequence ID" value="ODQ58145.1"/>
    <property type="molecule type" value="Genomic_DNA"/>
</dbReference>
<evidence type="ECO:0000259" key="6">
    <source>
        <dbReference type="PROSITE" id="PS50178"/>
    </source>
</evidence>
<feature type="compositionally biased region" description="Basic residues" evidence="5">
    <location>
        <begin position="115"/>
        <end position="127"/>
    </location>
</feature>
<dbReference type="GO" id="GO:0016197">
    <property type="term" value="P:endosomal transport"/>
    <property type="evidence" value="ECO:0007669"/>
    <property type="project" value="TreeGrafter"/>
</dbReference>
<dbReference type="RefSeq" id="XP_019037352.1">
    <property type="nucleotide sequence ID" value="XM_019183703.1"/>
</dbReference>
<dbReference type="PANTHER" id="PTHR46319:SF3">
    <property type="entry name" value="ZINC FINGER FYVE DOMAIN-CONTAINING PROTEIN"/>
    <property type="match status" value="1"/>
</dbReference>
<feature type="domain" description="FYVE-type" evidence="6">
    <location>
        <begin position="310"/>
        <end position="374"/>
    </location>
</feature>
<protein>
    <recommendedName>
        <fullName evidence="6">FYVE-type domain-containing protein</fullName>
    </recommendedName>
</protein>
<keyword evidence="2 4" id="KW-0863">Zinc-finger</keyword>
<feature type="compositionally biased region" description="Polar residues" evidence="5">
    <location>
        <begin position="31"/>
        <end position="71"/>
    </location>
</feature>
<evidence type="ECO:0000256" key="5">
    <source>
        <dbReference type="SAM" id="MobiDB-lite"/>
    </source>
</evidence>
<feature type="compositionally biased region" description="Low complexity" evidence="5">
    <location>
        <begin position="143"/>
        <end position="159"/>
    </location>
</feature>
<dbReference type="AlphaFoldDB" id="A0A1E3NYG9"/>
<feature type="region of interest" description="Disordered" evidence="5">
    <location>
        <begin position="90"/>
        <end position="163"/>
    </location>
</feature>
<evidence type="ECO:0000313" key="7">
    <source>
        <dbReference type="EMBL" id="ODQ58145.1"/>
    </source>
</evidence>
<keyword evidence="8" id="KW-1185">Reference proteome</keyword>
<keyword evidence="3" id="KW-0862">Zinc</keyword>
<keyword evidence="1" id="KW-0479">Metal-binding</keyword>
<name>A0A1E3NYG9_WICAA</name>
<dbReference type="SMART" id="SM00064">
    <property type="entry name" value="FYVE"/>
    <property type="match status" value="1"/>
</dbReference>
<feature type="compositionally biased region" description="Low complexity" evidence="5">
    <location>
        <begin position="214"/>
        <end position="231"/>
    </location>
</feature>
<evidence type="ECO:0000256" key="1">
    <source>
        <dbReference type="ARBA" id="ARBA00022723"/>
    </source>
</evidence>
<dbReference type="SUPFAM" id="SSF57903">
    <property type="entry name" value="FYVE/PHD zinc finger"/>
    <property type="match status" value="1"/>
</dbReference>
<dbReference type="PROSITE" id="PS50178">
    <property type="entry name" value="ZF_FYVE"/>
    <property type="match status" value="1"/>
</dbReference>
<dbReference type="GO" id="GO:0032266">
    <property type="term" value="F:phosphatidylinositol-3-phosphate binding"/>
    <property type="evidence" value="ECO:0007669"/>
    <property type="project" value="UniProtKB-ARBA"/>
</dbReference>
<sequence>MSSENFSFSKKPIIHHSTSKRHSVISDIIPNDSNSNYTTTASSRNPGDSTRTFSNNSDLQNNTNLIKSTASPDDPLLDYDEQIRAPKFQTKKSLDDIGSASNQFESNDLMDKSAQKAKNRANKRKNSTRNNHNGEILTDYQESLASSSTSTKNTTSRSTYQPAKLVDMSQVLSTSDSSLPKPTTSTSLGDNLYNIEQYLVNSTSSNIIYNHAPSESTTNNNSTATTTPLSSKKNSNESIHQFSSKKMPRFSMAPLRPLDDPKTPNYIPCVLRPNSYNSSAFDQTSLLDHMQQDDTMEQANTLSHDHWKPNNASSNCFDCDRPFSLINRRHHCRKCGEIFCGNCLLSKAKLNFDCKFDINGILAKVCFACGKSWSNFIIENFKQVDRSLYPNFKKRDVITSEADHHQEQHQQQQFADKAGREVSVPADWTWSSF</sequence>
<organism evidence="7 8">
    <name type="scientific">Wickerhamomyces anomalus (strain ATCC 58044 / CBS 1984 / NCYC 433 / NRRL Y-366-8)</name>
    <name type="common">Yeast</name>
    <name type="synonym">Hansenula anomala</name>
    <dbReference type="NCBI Taxonomy" id="683960"/>
    <lineage>
        <taxon>Eukaryota</taxon>
        <taxon>Fungi</taxon>
        <taxon>Dikarya</taxon>
        <taxon>Ascomycota</taxon>
        <taxon>Saccharomycotina</taxon>
        <taxon>Saccharomycetes</taxon>
        <taxon>Phaffomycetales</taxon>
        <taxon>Wickerhamomycetaceae</taxon>
        <taxon>Wickerhamomyces</taxon>
    </lineage>
</organism>
<dbReference type="InterPro" id="IPR013083">
    <property type="entry name" value="Znf_RING/FYVE/PHD"/>
</dbReference>
<evidence type="ECO:0000256" key="3">
    <source>
        <dbReference type="ARBA" id="ARBA00022833"/>
    </source>
</evidence>
<feature type="region of interest" description="Disordered" evidence="5">
    <location>
        <begin position="400"/>
        <end position="420"/>
    </location>
</feature>
<feature type="region of interest" description="Disordered" evidence="5">
    <location>
        <begin position="211"/>
        <end position="254"/>
    </location>
</feature>
<dbReference type="PANTHER" id="PTHR46319">
    <property type="entry name" value="ZINC FINGER FYVE DOMAIN-CONTAINING PROTEIN"/>
    <property type="match status" value="1"/>
</dbReference>
<gene>
    <name evidence="7" type="ORF">WICANDRAFT_64292</name>
</gene>
<evidence type="ECO:0000256" key="2">
    <source>
        <dbReference type="ARBA" id="ARBA00022771"/>
    </source>
</evidence>
<dbReference type="Gene3D" id="3.30.40.10">
    <property type="entry name" value="Zinc/RING finger domain, C3HC4 (zinc finger)"/>
    <property type="match status" value="1"/>
</dbReference>
<reference evidence="7 8" key="1">
    <citation type="journal article" date="2016" name="Proc. Natl. Acad. Sci. U.S.A.">
        <title>Comparative genomics of biotechnologically important yeasts.</title>
        <authorList>
            <person name="Riley R."/>
            <person name="Haridas S."/>
            <person name="Wolfe K.H."/>
            <person name="Lopes M.R."/>
            <person name="Hittinger C.T."/>
            <person name="Goeker M."/>
            <person name="Salamov A.A."/>
            <person name="Wisecaver J.H."/>
            <person name="Long T.M."/>
            <person name="Calvey C.H."/>
            <person name="Aerts A.L."/>
            <person name="Barry K.W."/>
            <person name="Choi C."/>
            <person name="Clum A."/>
            <person name="Coughlan A.Y."/>
            <person name="Deshpande S."/>
            <person name="Douglass A.P."/>
            <person name="Hanson S.J."/>
            <person name="Klenk H.-P."/>
            <person name="LaButti K.M."/>
            <person name="Lapidus A."/>
            <person name="Lindquist E.A."/>
            <person name="Lipzen A.M."/>
            <person name="Meier-Kolthoff J.P."/>
            <person name="Ohm R.A."/>
            <person name="Otillar R.P."/>
            <person name="Pangilinan J.L."/>
            <person name="Peng Y."/>
            <person name="Rokas A."/>
            <person name="Rosa C.A."/>
            <person name="Scheuner C."/>
            <person name="Sibirny A.A."/>
            <person name="Slot J.C."/>
            <person name="Stielow J.B."/>
            <person name="Sun H."/>
            <person name="Kurtzman C.P."/>
            <person name="Blackwell M."/>
            <person name="Grigoriev I.V."/>
            <person name="Jeffries T.W."/>
        </authorList>
    </citation>
    <scope>NUCLEOTIDE SEQUENCE [LARGE SCALE GENOMIC DNA]</scope>
    <source>
        <strain evidence="8">ATCC 58044 / CBS 1984 / NCYC 433 / NRRL Y-366-8</strain>
    </source>
</reference>
<evidence type="ECO:0000313" key="8">
    <source>
        <dbReference type="Proteomes" id="UP000094112"/>
    </source>
</evidence>
<dbReference type="InterPro" id="IPR011011">
    <property type="entry name" value="Znf_FYVE_PHD"/>
</dbReference>
<dbReference type="STRING" id="683960.A0A1E3NYG9"/>